<feature type="non-terminal residue" evidence="2">
    <location>
        <position position="1"/>
    </location>
</feature>
<gene>
    <name evidence="2" type="ORF">HY730_04985</name>
</gene>
<dbReference type="SUPFAM" id="SSF51556">
    <property type="entry name" value="Metallo-dependent hydrolases"/>
    <property type="match status" value="1"/>
</dbReference>
<name>A0A933GLT3_UNCTE</name>
<comment type="caution">
    <text evidence="2">The sequence shown here is derived from an EMBL/GenBank/DDBJ whole genome shotgun (WGS) entry which is preliminary data.</text>
</comment>
<dbReference type="PANTHER" id="PTHR22642:SF2">
    <property type="entry name" value="PROTEIN LONG AFTER FAR-RED 3"/>
    <property type="match status" value="1"/>
</dbReference>
<evidence type="ECO:0000259" key="1">
    <source>
        <dbReference type="Pfam" id="PF07969"/>
    </source>
</evidence>
<protein>
    <submittedName>
        <fullName evidence="2">Amidohydrolase family protein</fullName>
    </submittedName>
</protein>
<dbReference type="InterPro" id="IPR032466">
    <property type="entry name" value="Metal_Hydrolase"/>
</dbReference>
<dbReference type="SUPFAM" id="SSF51338">
    <property type="entry name" value="Composite domain of metallo-dependent hydrolases"/>
    <property type="match status" value="1"/>
</dbReference>
<dbReference type="GO" id="GO:0016810">
    <property type="term" value="F:hydrolase activity, acting on carbon-nitrogen (but not peptide) bonds"/>
    <property type="evidence" value="ECO:0007669"/>
    <property type="project" value="InterPro"/>
</dbReference>
<dbReference type="Proteomes" id="UP000772181">
    <property type="component" value="Unassembled WGS sequence"/>
</dbReference>
<accession>A0A933GLT3</accession>
<evidence type="ECO:0000313" key="3">
    <source>
        <dbReference type="Proteomes" id="UP000772181"/>
    </source>
</evidence>
<reference evidence="2" key="1">
    <citation type="submission" date="2020-07" db="EMBL/GenBank/DDBJ databases">
        <title>Huge and variable diversity of episymbiotic CPR bacteria and DPANN archaea in groundwater ecosystems.</title>
        <authorList>
            <person name="He C.Y."/>
            <person name="Keren R."/>
            <person name="Whittaker M."/>
            <person name="Farag I.F."/>
            <person name="Doudna J."/>
            <person name="Cate J.H.D."/>
            <person name="Banfield J.F."/>
        </authorList>
    </citation>
    <scope>NUCLEOTIDE SEQUENCE</scope>
    <source>
        <strain evidence="2">NC_groundwater_1482_Ag_S-0.65um_47_24</strain>
    </source>
</reference>
<dbReference type="InterPro" id="IPR013108">
    <property type="entry name" value="Amidohydro_3"/>
</dbReference>
<proteinExistence type="predicted"/>
<dbReference type="InterPro" id="IPR011059">
    <property type="entry name" value="Metal-dep_hydrolase_composite"/>
</dbReference>
<sequence length="152" mass="16838">ARRYAKLGFNVTTTMTVLCKGETYVKRMGEEVLQYFTPLRHFFDAGLHVSGGSDWGPKSGFKQMELALTHRFLDSGRVNLGPAQRCSRGEAIAMWTTEGAKVMQWSDIGSLAVGHHGDLIVIDRDPYTCAVEELGGTRVLRTVLAGRTIYEV</sequence>
<dbReference type="Pfam" id="PF07969">
    <property type="entry name" value="Amidohydro_3"/>
    <property type="match status" value="1"/>
</dbReference>
<dbReference type="Gene3D" id="3.20.20.140">
    <property type="entry name" value="Metal-dependent hydrolases"/>
    <property type="match status" value="1"/>
</dbReference>
<feature type="domain" description="Amidohydrolase 3" evidence="1">
    <location>
        <begin position="2"/>
        <end position="150"/>
    </location>
</feature>
<dbReference type="PANTHER" id="PTHR22642">
    <property type="entry name" value="IMIDAZOLONEPROPIONASE"/>
    <property type="match status" value="1"/>
</dbReference>
<dbReference type="EMBL" id="JACQWF010000228">
    <property type="protein sequence ID" value="MBI4595718.1"/>
    <property type="molecule type" value="Genomic_DNA"/>
</dbReference>
<evidence type="ECO:0000313" key="2">
    <source>
        <dbReference type="EMBL" id="MBI4595718.1"/>
    </source>
</evidence>
<organism evidence="2 3">
    <name type="scientific">Tectimicrobiota bacterium</name>
    <dbReference type="NCBI Taxonomy" id="2528274"/>
    <lineage>
        <taxon>Bacteria</taxon>
        <taxon>Pseudomonadati</taxon>
        <taxon>Nitrospinota/Tectimicrobiota group</taxon>
        <taxon>Candidatus Tectimicrobiota</taxon>
    </lineage>
</organism>
<dbReference type="AlphaFoldDB" id="A0A933GLT3"/>